<keyword evidence="5 7" id="KW-1133">Transmembrane helix</keyword>
<feature type="transmembrane region" description="Helical" evidence="7">
    <location>
        <begin position="403"/>
        <end position="421"/>
    </location>
</feature>
<sequence length="441" mass="48797">MNVVQSGARKIWGYRHIVLIMLWLLYIINYFDRISVLTFLPLIRKDLNLTHQEIGFAASIFFFAYALAQVSAGYLADKIGPKRVMGIAIVVFTAVTFLTGMVRNYIQFVLLRLGLGLGEGHHFSPANKTIADWFPKSEKGRATAFFSTTWAFAPAIIPVVITSIAAALGGDWRTIFYILAVPGVIGIFLLYYFVSDKPEEMLKRGRLSQEEYDYIKAGLVSDEAAVEKLGVSVILKDQSLWMYSAQLFCLLAVYWGSTTWISSFLFEQHGFSLAKMGALSALPYVVAIVSTMCGGWLMDKVFHRTKPVALISFLVSIPVLMYLGQVPKGNINLLIVMLILNGFFVNLIWGVIYAYPQVRYPKEVLGSAIGLANGIGQLGAFLSPLLAGYLVEKTAQGIFYDKVFFMFAACSALGALVTCLLKEETLSIETLVATKSNAIPR</sequence>
<feature type="transmembrane region" description="Helical" evidence="7">
    <location>
        <begin position="368"/>
        <end position="391"/>
    </location>
</feature>
<keyword evidence="10" id="KW-1185">Reference proteome</keyword>
<dbReference type="RefSeq" id="WP_007289970.1">
    <property type="nucleotide sequence ID" value="NZ_AAWL01000016.1"/>
</dbReference>
<gene>
    <name evidence="9" type="ORF">TcarDRAFT_0724</name>
</gene>
<evidence type="ECO:0000259" key="8">
    <source>
        <dbReference type="PROSITE" id="PS50850"/>
    </source>
</evidence>
<feature type="transmembrane region" description="Helical" evidence="7">
    <location>
        <begin position="144"/>
        <end position="168"/>
    </location>
</feature>
<dbReference type="InterPro" id="IPR000849">
    <property type="entry name" value="Sugar_P_transporter"/>
</dbReference>
<evidence type="ECO:0000256" key="4">
    <source>
        <dbReference type="ARBA" id="ARBA00022692"/>
    </source>
</evidence>
<dbReference type="PROSITE" id="PS50850">
    <property type="entry name" value="MFS"/>
    <property type="match status" value="1"/>
</dbReference>
<feature type="transmembrane region" description="Helical" evidence="7">
    <location>
        <begin position="308"/>
        <end position="325"/>
    </location>
</feature>
<dbReference type="Gene3D" id="1.20.1250.20">
    <property type="entry name" value="MFS general substrate transporter like domains"/>
    <property type="match status" value="2"/>
</dbReference>
<keyword evidence="4 7" id="KW-0812">Transmembrane</keyword>
<feature type="transmembrane region" description="Helical" evidence="7">
    <location>
        <begin position="331"/>
        <end position="356"/>
    </location>
</feature>
<feature type="transmembrane region" description="Helical" evidence="7">
    <location>
        <begin position="277"/>
        <end position="296"/>
    </location>
</feature>
<feature type="transmembrane region" description="Helical" evidence="7">
    <location>
        <begin position="240"/>
        <end position="257"/>
    </location>
</feature>
<dbReference type="GO" id="GO:0022857">
    <property type="term" value="F:transmembrane transporter activity"/>
    <property type="evidence" value="ECO:0007669"/>
    <property type="project" value="InterPro"/>
</dbReference>
<dbReference type="AlphaFoldDB" id="A1HSG5"/>
<dbReference type="eggNOG" id="COG2271">
    <property type="taxonomic scope" value="Bacteria"/>
</dbReference>
<dbReference type="CDD" id="cd17319">
    <property type="entry name" value="MFS_ExuT_GudP_like"/>
    <property type="match status" value="1"/>
</dbReference>
<organism evidence="9 10">
    <name type="scientific">Thermosinus carboxydivorans Nor1</name>
    <dbReference type="NCBI Taxonomy" id="401526"/>
    <lineage>
        <taxon>Bacteria</taxon>
        <taxon>Bacillati</taxon>
        <taxon>Bacillota</taxon>
        <taxon>Negativicutes</taxon>
        <taxon>Selenomonadales</taxon>
        <taxon>Sporomusaceae</taxon>
        <taxon>Thermosinus</taxon>
    </lineage>
</organism>
<keyword evidence="3" id="KW-1003">Cell membrane</keyword>
<dbReference type="InterPro" id="IPR011701">
    <property type="entry name" value="MFS"/>
</dbReference>
<protein>
    <submittedName>
        <fullName evidence="9">Major facilitator superfamily MFS_1</fullName>
    </submittedName>
</protein>
<evidence type="ECO:0000256" key="7">
    <source>
        <dbReference type="SAM" id="Phobius"/>
    </source>
</evidence>
<reference evidence="9 10" key="1">
    <citation type="submission" date="2007-01" db="EMBL/GenBank/DDBJ databases">
        <title>Annotation of the draft genome assembly of Thermosinus carboxydivorans Nor1.</title>
        <authorList>
            <consortium name="US DOE Joint Genome Institute (JGI-ORNL)"/>
            <person name="Larimer F."/>
            <person name="Land M."/>
            <person name="Hauser L."/>
        </authorList>
    </citation>
    <scope>NUCLEOTIDE SEQUENCE [LARGE SCALE GENOMIC DNA]</scope>
    <source>
        <strain evidence="9 10">Nor1</strain>
    </source>
</reference>
<reference evidence="9 10" key="2">
    <citation type="submission" date="2007-01" db="EMBL/GenBank/DDBJ databases">
        <title>Sequencing of the draft genome and assembly of Thermosinus carboxydivorans Nor1.</title>
        <authorList>
            <consortium name="US DOE Joint Genome Institute (JGI-PGF)"/>
            <person name="Copeland A."/>
            <person name="Lucas S."/>
            <person name="Lapidus A."/>
            <person name="Barry K."/>
            <person name="Glavina del Rio T."/>
            <person name="Dalin E."/>
            <person name="Tice H."/>
            <person name="Bruce D."/>
            <person name="Pitluck S."/>
            <person name="Richardson P."/>
        </authorList>
    </citation>
    <scope>NUCLEOTIDE SEQUENCE [LARGE SCALE GENOMIC DNA]</scope>
    <source>
        <strain evidence="9 10">Nor1</strain>
    </source>
</reference>
<evidence type="ECO:0000256" key="6">
    <source>
        <dbReference type="ARBA" id="ARBA00023136"/>
    </source>
</evidence>
<dbReference type="SUPFAM" id="SSF103473">
    <property type="entry name" value="MFS general substrate transporter"/>
    <property type="match status" value="1"/>
</dbReference>
<dbReference type="Proteomes" id="UP000005139">
    <property type="component" value="Unassembled WGS sequence"/>
</dbReference>
<evidence type="ECO:0000256" key="3">
    <source>
        <dbReference type="ARBA" id="ARBA00022475"/>
    </source>
</evidence>
<accession>A1HSG5</accession>
<evidence type="ECO:0000256" key="1">
    <source>
        <dbReference type="ARBA" id="ARBA00004651"/>
    </source>
</evidence>
<evidence type="ECO:0000256" key="2">
    <source>
        <dbReference type="ARBA" id="ARBA00022448"/>
    </source>
</evidence>
<dbReference type="Pfam" id="PF07690">
    <property type="entry name" value="MFS_1"/>
    <property type="match status" value="1"/>
</dbReference>
<proteinExistence type="predicted"/>
<dbReference type="EMBL" id="AAWL01000016">
    <property type="protein sequence ID" value="EAX47029.1"/>
    <property type="molecule type" value="Genomic_DNA"/>
</dbReference>
<feature type="domain" description="Major facilitator superfamily (MFS) profile" evidence="8">
    <location>
        <begin position="18"/>
        <end position="426"/>
    </location>
</feature>
<dbReference type="GO" id="GO:0005886">
    <property type="term" value="C:plasma membrane"/>
    <property type="evidence" value="ECO:0007669"/>
    <property type="project" value="UniProtKB-SubCell"/>
</dbReference>
<evidence type="ECO:0000313" key="10">
    <source>
        <dbReference type="Proteomes" id="UP000005139"/>
    </source>
</evidence>
<dbReference type="InterPro" id="IPR020846">
    <property type="entry name" value="MFS_dom"/>
</dbReference>
<dbReference type="InterPro" id="IPR036259">
    <property type="entry name" value="MFS_trans_sf"/>
</dbReference>
<dbReference type="PANTHER" id="PTHR11662:SF399">
    <property type="entry name" value="FI19708P1-RELATED"/>
    <property type="match status" value="1"/>
</dbReference>
<comment type="subcellular location">
    <subcellularLocation>
        <location evidence="1">Cell membrane</location>
        <topology evidence="1">Multi-pass membrane protein</topology>
    </subcellularLocation>
</comment>
<evidence type="ECO:0000256" key="5">
    <source>
        <dbReference type="ARBA" id="ARBA00022989"/>
    </source>
</evidence>
<keyword evidence="6 7" id="KW-0472">Membrane</keyword>
<feature type="transmembrane region" description="Helical" evidence="7">
    <location>
        <begin position="53"/>
        <end position="72"/>
    </location>
</feature>
<dbReference type="PANTHER" id="PTHR11662">
    <property type="entry name" value="SOLUTE CARRIER FAMILY 17"/>
    <property type="match status" value="1"/>
</dbReference>
<name>A1HSG5_9FIRM</name>
<evidence type="ECO:0000313" key="9">
    <source>
        <dbReference type="EMBL" id="EAX47029.1"/>
    </source>
</evidence>
<feature type="transmembrane region" description="Helical" evidence="7">
    <location>
        <begin position="12"/>
        <end position="32"/>
    </location>
</feature>
<comment type="caution">
    <text evidence="9">The sequence shown here is derived from an EMBL/GenBank/DDBJ whole genome shotgun (WGS) entry which is preliminary data.</text>
</comment>
<feature type="transmembrane region" description="Helical" evidence="7">
    <location>
        <begin position="84"/>
        <end position="102"/>
    </location>
</feature>
<dbReference type="InterPro" id="IPR050382">
    <property type="entry name" value="MFS_Na/Anion_cotransporter"/>
</dbReference>
<keyword evidence="2" id="KW-0813">Transport</keyword>
<feature type="transmembrane region" description="Helical" evidence="7">
    <location>
        <begin position="174"/>
        <end position="194"/>
    </location>
</feature>
<dbReference type="PIRSF" id="PIRSF002808">
    <property type="entry name" value="Hexose_phosphate_transp"/>
    <property type="match status" value="1"/>
</dbReference>